<evidence type="ECO:0000313" key="3">
    <source>
        <dbReference type="Proteomes" id="UP000215914"/>
    </source>
</evidence>
<name>A0A251TVY5_HELAN</name>
<keyword evidence="1" id="KW-1133">Transmembrane helix</keyword>
<sequence length="75" mass="8757">MIIHECCQRAIFYLASSGLFWVCLVGILIASMIPRFIVKMFMQHCKPCDIQIAREAEKFRNSMEITRSGEIEMNR</sequence>
<evidence type="ECO:0000256" key="1">
    <source>
        <dbReference type="SAM" id="Phobius"/>
    </source>
</evidence>
<dbReference type="STRING" id="4232.A0A251TVY5"/>
<dbReference type="Proteomes" id="UP000215914">
    <property type="component" value="Chromosome 9"/>
</dbReference>
<accession>A0A251TVY5</accession>
<organism evidence="2 3">
    <name type="scientific">Helianthus annuus</name>
    <name type="common">Common sunflower</name>
    <dbReference type="NCBI Taxonomy" id="4232"/>
    <lineage>
        <taxon>Eukaryota</taxon>
        <taxon>Viridiplantae</taxon>
        <taxon>Streptophyta</taxon>
        <taxon>Embryophyta</taxon>
        <taxon>Tracheophyta</taxon>
        <taxon>Spermatophyta</taxon>
        <taxon>Magnoliopsida</taxon>
        <taxon>eudicotyledons</taxon>
        <taxon>Gunneridae</taxon>
        <taxon>Pentapetalae</taxon>
        <taxon>asterids</taxon>
        <taxon>campanulids</taxon>
        <taxon>Asterales</taxon>
        <taxon>Asteraceae</taxon>
        <taxon>Asteroideae</taxon>
        <taxon>Heliantheae alliance</taxon>
        <taxon>Heliantheae</taxon>
        <taxon>Helianthus</taxon>
    </lineage>
</organism>
<protein>
    <submittedName>
        <fullName evidence="2">Putative P-type ATPase, subfamily IV</fullName>
    </submittedName>
</protein>
<evidence type="ECO:0000313" key="2">
    <source>
        <dbReference type="EMBL" id="OTG14913.1"/>
    </source>
</evidence>
<dbReference type="OMA" id="MIIHECC"/>
<dbReference type="InParanoid" id="A0A251TVY5"/>
<keyword evidence="3" id="KW-1185">Reference proteome</keyword>
<gene>
    <name evidence="2" type="ORF">HannXRQ_Chr09g0254631</name>
</gene>
<proteinExistence type="predicted"/>
<keyword evidence="1" id="KW-0472">Membrane</keyword>
<dbReference type="AlphaFoldDB" id="A0A251TVY5"/>
<feature type="transmembrane region" description="Helical" evidence="1">
    <location>
        <begin position="12"/>
        <end position="33"/>
    </location>
</feature>
<keyword evidence="1" id="KW-0812">Transmembrane</keyword>
<dbReference type="EMBL" id="CM007898">
    <property type="protein sequence ID" value="OTG14913.1"/>
    <property type="molecule type" value="Genomic_DNA"/>
</dbReference>
<reference evidence="3" key="1">
    <citation type="journal article" date="2017" name="Nature">
        <title>The sunflower genome provides insights into oil metabolism, flowering and Asterid evolution.</title>
        <authorList>
            <person name="Badouin H."/>
            <person name="Gouzy J."/>
            <person name="Grassa C.J."/>
            <person name="Murat F."/>
            <person name="Staton S.E."/>
            <person name="Cottret L."/>
            <person name="Lelandais-Briere C."/>
            <person name="Owens G.L."/>
            <person name="Carrere S."/>
            <person name="Mayjonade B."/>
            <person name="Legrand L."/>
            <person name="Gill N."/>
            <person name="Kane N.C."/>
            <person name="Bowers J.E."/>
            <person name="Hubner S."/>
            <person name="Bellec A."/>
            <person name="Berard A."/>
            <person name="Berges H."/>
            <person name="Blanchet N."/>
            <person name="Boniface M.C."/>
            <person name="Brunel D."/>
            <person name="Catrice O."/>
            <person name="Chaidir N."/>
            <person name="Claudel C."/>
            <person name="Donnadieu C."/>
            <person name="Faraut T."/>
            <person name="Fievet G."/>
            <person name="Helmstetter N."/>
            <person name="King M."/>
            <person name="Knapp S.J."/>
            <person name="Lai Z."/>
            <person name="Le Paslier M.C."/>
            <person name="Lippi Y."/>
            <person name="Lorenzon L."/>
            <person name="Mandel J.R."/>
            <person name="Marage G."/>
            <person name="Marchand G."/>
            <person name="Marquand E."/>
            <person name="Bret-Mestries E."/>
            <person name="Morien E."/>
            <person name="Nambeesan S."/>
            <person name="Nguyen T."/>
            <person name="Pegot-Espagnet P."/>
            <person name="Pouilly N."/>
            <person name="Raftis F."/>
            <person name="Sallet E."/>
            <person name="Schiex T."/>
            <person name="Thomas J."/>
            <person name="Vandecasteele C."/>
            <person name="Vares D."/>
            <person name="Vear F."/>
            <person name="Vautrin S."/>
            <person name="Crespi M."/>
            <person name="Mangin B."/>
            <person name="Burke J.M."/>
            <person name="Salse J."/>
            <person name="Munos S."/>
            <person name="Vincourt P."/>
            <person name="Rieseberg L.H."/>
            <person name="Langlade N.B."/>
        </authorList>
    </citation>
    <scope>NUCLEOTIDE SEQUENCE [LARGE SCALE GENOMIC DNA]</scope>
    <source>
        <strain evidence="3">cv. SF193</strain>
    </source>
</reference>